<dbReference type="Pfam" id="PF00072">
    <property type="entry name" value="Response_reg"/>
    <property type="match status" value="1"/>
</dbReference>
<feature type="domain" description="HTH LytTR-type" evidence="8">
    <location>
        <begin position="137"/>
        <end position="234"/>
    </location>
</feature>
<keyword evidence="10" id="KW-1185">Reference proteome</keyword>
<gene>
    <name evidence="9" type="ORF">SAMN02927903_02248</name>
</gene>
<dbReference type="EMBL" id="FMVF01000010">
    <property type="protein sequence ID" value="SCY75409.1"/>
    <property type="molecule type" value="Genomic_DNA"/>
</dbReference>
<organism evidence="9 10">
    <name type="scientific">Flavobacterium caeni</name>
    <dbReference type="NCBI Taxonomy" id="490189"/>
    <lineage>
        <taxon>Bacteria</taxon>
        <taxon>Pseudomonadati</taxon>
        <taxon>Bacteroidota</taxon>
        <taxon>Flavobacteriia</taxon>
        <taxon>Flavobacteriales</taxon>
        <taxon>Flavobacteriaceae</taxon>
        <taxon>Flavobacterium</taxon>
    </lineage>
</organism>
<name>A0A1G5IIM4_9FLAO</name>
<dbReference type="Gene3D" id="2.40.50.1020">
    <property type="entry name" value="LytTr DNA-binding domain"/>
    <property type="match status" value="1"/>
</dbReference>
<keyword evidence="2" id="KW-0902">Two-component regulatory system</keyword>
<evidence type="ECO:0000259" key="8">
    <source>
        <dbReference type="PROSITE" id="PS50930"/>
    </source>
</evidence>
<evidence type="ECO:0000313" key="9">
    <source>
        <dbReference type="EMBL" id="SCY75409.1"/>
    </source>
</evidence>
<evidence type="ECO:0000256" key="4">
    <source>
        <dbReference type="ARBA" id="ARBA00023125"/>
    </source>
</evidence>
<dbReference type="GO" id="GO:0006355">
    <property type="term" value="P:regulation of DNA-templated transcription"/>
    <property type="evidence" value="ECO:0007669"/>
    <property type="project" value="TreeGrafter"/>
</dbReference>
<dbReference type="AlphaFoldDB" id="A0A1G5IIM4"/>
<keyword evidence="3" id="KW-0805">Transcription regulation</keyword>
<dbReference type="InterPro" id="IPR001789">
    <property type="entry name" value="Sig_transdc_resp-reg_receiver"/>
</dbReference>
<dbReference type="STRING" id="490189.SAMN02927903_02248"/>
<protein>
    <submittedName>
        <fullName evidence="9">Two component transcriptional regulator, LytTR family</fullName>
    </submittedName>
</protein>
<evidence type="ECO:0000256" key="3">
    <source>
        <dbReference type="ARBA" id="ARBA00023015"/>
    </source>
</evidence>
<keyword evidence="5" id="KW-0804">Transcription</keyword>
<dbReference type="Pfam" id="PF04397">
    <property type="entry name" value="LytTR"/>
    <property type="match status" value="1"/>
</dbReference>
<dbReference type="Proteomes" id="UP000199354">
    <property type="component" value="Unassembled WGS sequence"/>
</dbReference>
<evidence type="ECO:0000313" key="10">
    <source>
        <dbReference type="Proteomes" id="UP000199354"/>
    </source>
</evidence>
<sequence>MNRIYIVEDEPLIADTIRMALEKEGYEICGEADNAADALFGIADTQPDLVLLDITLDGEATGIQLARQIQKLPGIPFIFLTSLADDDTIAQVMATHAAGYLVKPFNEKTLKANIELALHRFKEKQPKAEIVVSTDAFFVKEKSGLTRIDTHSIQFFEAFDNYAYLVTSDKKILLPHTLKSVEEKLPSGFLRVHRSYIVNLSLIESLQENILVIGRHHIPVGKSFRETLMKHLPTL</sequence>
<dbReference type="PANTHER" id="PTHR48111:SF1">
    <property type="entry name" value="TWO-COMPONENT RESPONSE REGULATOR ORR33"/>
    <property type="match status" value="1"/>
</dbReference>
<feature type="modified residue" description="4-aspartylphosphate" evidence="6">
    <location>
        <position position="53"/>
    </location>
</feature>
<evidence type="ECO:0000259" key="7">
    <source>
        <dbReference type="PROSITE" id="PS50110"/>
    </source>
</evidence>
<keyword evidence="1 6" id="KW-0597">Phosphoprotein</keyword>
<dbReference type="OrthoDB" id="2962330at2"/>
<proteinExistence type="predicted"/>
<dbReference type="GO" id="GO:0032993">
    <property type="term" value="C:protein-DNA complex"/>
    <property type="evidence" value="ECO:0007669"/>
    <property type="project" value="TreeGrafter"/>
</dbReference>
<accession>A0A1G5IIM4</accession>
<dbReference type="SMART" id="SM00850">
    <property type="entry name" value="LytTR"/>
    <property type="match status" value="1"/>
</dbReference>
<dbReference type="CDD" id="cd17534">
    <property type="entry name" value="REC_DC-like"/>
    <property type="match status" value="1"/>
</dbReference>
<feature type="domain" description="Response regulatory" evidence="7">
    <location>
        <begin position="3"/>
        <end position="118"/>
    </location>
</feature>
<dbReference type="InterPro" id="IPR007492">
    <property type="entry name" value="LytTR_DNA-bd_dom"/>
</dbReference>
<dbReference type="GO" id="GO:0000156">
    <property type="term" value="F:phosphorelay response regulator activity"/>
    <property type="evidence" value="ECO:0007669"/>
    <property type="project" value="TreeGrafter"/>
</dbReference>
<dbReference type="RefSeq" id="WP_091143633.1">
    <property type="nucleotide sequence ID" value="NZ_FMVF01000010.1"/>
</dbReference>
<dbReference type="Gene3D" id="3.40.50.2300">
    <property type="match status" value="1"/>
</dbReference>
<dbReference type="SMART" id="SM00448">
    <property type="entry name" value="REC"/>
    <property type="match status" value="1"/>
</dbReference>
<dbReference type="GO" id="GO:0000976">
    <property type="term" value="F:transcription cis-regulatory region binding"/>
    <property type="evidence" value="ECO:0007669"/>
    <property type="project" value="TreeGrafter"/>
</dbReference>
<dbReference type="PANTHER" id="PTHR48111">
    <property type="entry name" value="REGULATOR OF RPOS"/>
    <property type="match status" value="1"/>
</dbReference>
<dbReference type="SUPFAM" id="SSF52172">
    <property type="entry name" value="CheY-like"/>
    <property type="match status" value="1"/>
</dbReference>
<evidence type="ECO:0000256" key="2">
    <source>
        <dbReference type="ARBA" id="ARBA00023012"/>
    </source>
</evidence>
<evidence type="ECO:0000256" key="5">
    <source>
        <dbReference type="ARBA" id="ARBA00023163"/>
    </source>
</evidence>
<dbReference type="InterPro" id="IPR039420">
    <property type="entry name" value="WalR-like"/>
</dbReference>
<dbReference type="PROSITE" id="PS50930">
    <property type="entry name" value="HTH_LYTTR"/>
    <property type="match status" value="1"/>
</dbReference>
<dbReference type="GO" id="GO:0005829">
    <property type="term" value="C:cytosol"/>
    <property type="evidence" value="ECO:0007669"/>
    <property type="project" value="TreeGrafter"/>
</dbReference>
<keyword evidence="4" id="KW-0238">DNA-binding</keyword>
<dbReference type="PROSITE" id="PS50110">
    <property type="entry name" value="RESPONSE_REGULATORY"/>
    <property type="match status" value="1"/>
</dbReference>
<evidence type="ECO:0000256" key="6">
    <source>
        <dbReference type="PROSITE-ProRule" id="PRU00169"/>
    </source>
</evidence>
<reference evidence="9 10" key="1">
    <citation type="submission" date="2016-10" db="EMBL/GenBank/DDBJ databases">
        <authorList>
            <person name="de Groot N.N."/>
        </authorList>
    </citation>
    <scope>NUCLEOTIDE SEQUENCE [LARGE SCALE GENOMIC DNA]</scope>
    <source>
        <strain evidence="9 10">CGMCC 1.7031</strain>
    </source>
</reference>
<dbReference type="InterPro" id="IPR011006">
    <property type="entry name" value="CheY-like_superfamily"/>
</dbReference>
<evidence type="ECO:0000256" key="1">
    <source>
        <dbReference type="ARBA" id="ARBA00022553"/>
    </source>
</evidence>